<dbReference type="Pfam" id="PF02683">
    <property type="entry name" value="DsbD_TM"/>
    <property type="match status" value="1"/>
</dbReference>
<proteinExistence type="inferred from homology"/>
<dbReference type="RefSeq" id="WP_115922133.1">
    <property type="nucleotide sequence ID" value="NZ_QTUA01000001.1"/>
</dbReference>
<organism evidence="8 9">
    <name type="scientific">Calidifontibacter indicus</name>
    <dbReference type="NCBI Taxonomy" id="419650"/>
    <lineage>
        <taxon>Bacteria</taxon>
        <taxon>Bacillati</taxon>
        <taxon>Actinomycetota</taxon>
        <taxon>Actinomycetes</taxon>
        <taxon>Micrococcales</taxon>
        <taxon>Dermacoccaceae</taxon>
        <taxon>Calidifontibacter</taxon>
    </lineage>
</organism>
<dbReference type="PANTHER" id="PTHR31272">
    <property type="entry name" value="CYTOCHROME C-TYPE BIOGENESIS PROTEIN HI_1454-RELATED"/>
    <property type="match status" value="1"/>
</dbReference>
<gene>
    <name evidence="8" type="ORF">DFJ65_1088</name>
</gene>
<feature type="transmembrane region" description="Helical" evidence="6">
    <location>
        <begin position="93"/>
        <end position="112"/>
    </location>
</feature>
<protein>
    <submittedName>
        <fullName evidence="8">Cytochrome c-type biogenesis protein</fullName>
    </submittedName>
</protein>
<keyword evidence="4 6" id="KW-1133">Transmembrane helix</keyword>
<dbReference type="PANTHER" id="PTHR31272:SF4">
    <property type="entry name" value="CYTOCHROME C-TYPE BIOGENESIS PROTEIN HI_1454-RELATED"/>
    <property type="match status" value="1"/>
</dbReference>
<accession>A0A3D9UTY8</accession>
<dbReference type="Proteomes" id="UP000256253">
    <property type="component" value="Unassembled WGS sequence"/>
</dbReference>
<evidence type="ECO:0000256" key="3">
    <source>
        <dbReference type="ARBA" id="ARBA00022692"/>
    </source>
</evidence>
<keyword evidence="5 6" id="KW-0472">Membrane</keyword>
<evidence type="ECO:0000256" key="5">
    <source>
        <dbReference type="ARBA" id="ARBA00023136"/>
    </source>
</evidence>
<reference evidence="8 9" key="1">
    <citation type="submission" date="2018-08" db="EMBL/GenBank/DDBJ databases">
        <title>Sequencing the genomes of 1000 actinobacteria strains.</title>
        <authorList>
            <person name="Klenk H.-P."/>
        </authorList>
    </citation>
    <scope>NUCLEOTIDE SEQUENCE [LARGE SCALE GENOMIC DNA]</scope>
    <source>
        <strain evidence="8 9">DSM 22967</strain>
    </source>
</reference>
<comment type="caution">
    <text evidence="8">The sequence shown here is derived from an EMBL/GenBank/DDBJ whole genome shotgun (WGS) entry which is preliminary data.</text>
</comment>
<keyword evidence="3 6" id="KW-0812">Transmembrane</keyword>
<sequence>MITDVGSTVVSGSLPVALALALLAGVVSFASPCVLPLVPGFLAYVTGLTDEQRRTRLVAGALLFVLGFGAVLVSVAVALGVALEATQQYRATINRVAGVIVIVLALVYLGFIGQRGLPVRWRPAAGLAGAPLLGVVFGLGMSPCIGPVYGAILSVNAPLAGDGGFVGRGVVLAICYAVGLGIPFVLIAAGWSRAERASRWLRDHHRAIQWVGGGLMLLVGLLMVAGVWEQFIVWMQTNLVGVDGFRTVI</sequence>
<feature type="transmembrane region" description="Helical" evidence="6">
    <location>
        <begin position="16"/>
        <end position="45"/>
    </location>
</feature>
<comment type="similarity">
    <text evidence="2">Belongs to the DsbD family.</text>
</comment>
<dbReference type="EMBL" id="QTUA01000001">
    <property type="protein sequence ID" value="REF30095.1"/>
    <property type="molecule type" value="Genomic_DNA"/>
</dbReference>
<feature type="transmembrane region" description="Helical" evidence="6">
    <location>
        <begin position="57"/>
        <end position="81"/>
    </location>
</feature>
<dbReference type="GO" id="GO:0017004">
    <property type="term" value="P:cytochrome complex assembly"/>
    <property type="evidence" value="ECO:0007669"/>
    <property type="project" value="InterPro"/>
</dbReference>
<evidence type="ECO:0000256" key="2">
    <source>
        <dbReference type="ARBA" id="ARBA00006143"/>
    </source>
</evidence>
<name>A0A3D9UTY8_9MICO</name>
<feature type="transmembrane region" description="Helical" evidence="6">
    <location>
        <begin position="124"/>
        <end position="149"/>
    </location>
</feature>
<keyword evidence="9" id="KW-1185">Reference proteome</keyword>
<dbReference type="InterPro" id="IPR051790">
    <property type="entry name" value="Cytochrome_c-biogenesis_DsbD"/>
</dbReference>
<dbReference type="GO" id="GO:0016020">
    <property type="term" value="C:membrane"/>
    <property type="evidence" value="ECO:0007669"/>
    <property type="project" value="UniProtKB-SubCell"/>
</dbReference>
<evidence type="ECO:0000256" key="1">
    <source>
        <dbReference type="ARBA" id="ARBA00004141"/>
    </source>
</evidence>
<evidence type="ECO:0000256" key="4">
    <source>
        <dbReference type="ARBA" id="ARBA00022989"/>
    </source>
</evidence>
<feature type="transmembrane region" description="Helical" evidence="6">
    <location>
        <begin position="169"/>
        <end position="189"/>
    </location>
</feature>
<dbReference type="AlphaFoldDB" id="A0A3D9UTY8"/>
<evidence type="ECO:0000313" key="9">
    <source>
        <dbReference type="Proteomes" id="UP000256253"/>
    </source>
</evidence>
<dbReference type="OrthoDB" id="9803065at2"/>
<evidence type="ECO:0000313" key="8">
    <source>
        <dbReference type="EMBL" id="REF30095.1"/>
    </source>
</evidence>
<feature type="transmembrane region" description="Helical" evidence="6">
    <location>
        <begin position="210"/>
        <end position="228"/>
    </location>
</feature>
<dbReference type="InterPro" id="IPR003834">
    <property type="entry name" value="Cyt_c_assmbl_TM_dom"/>
</dbReference>
<feature type="domain" description="Cytochrome C biogenesis protein transmembrane" evidence="7">
    <location>
        <begin position="16"/>
        <end position="225"/>
    </location>
</feature>
<comment type="subcellular location">
    <subcellularLocation>
        <location evidence="1">Membrane</location>
        <topology evidence="1">Multi-pass membrane protein</topology>
    </subcellularLocation>
</comment>
<evidence type="ECO:0000256" key="6">
    <source>
        <dbReference type="SAM" id="Phobius"/>
    </source>
</evidence>
<evidence type="ECO:0000259" key="7">
    <source>
        <dbReference type="Pfam" id="PF02683"/>
    </source>
</evidence>